<accession>A0A0E9UI79</accession>
<organism evidence="1">
    <name type="scientific">Anguilla anguilla</name>
    <name type="common">European freshwater eel</name>
    <name type="synonym">Muraena anguilla</name>
    <dbReference type="NCBI Taxonomy" id="7936"/>
    <lineage>
        <taxon>Eukaryota</taxon>
        <taxon>Metazoa</taxon>
        <taxon>Chordata</taxon>
        <taxon>Craniata</taxon>
        <taxon>Vertebrata</taxon>
        <taxon>Euteleostomi</taxon>
        <taxon>Actinopterygii</taxon>
        <taxon>Neopterygii</taxon>
        <taxon>Teleostei</taxon>
        <taxon>Anguilliformes</taxon>
        <taxon>Anguillidae</taxon>
        <taxon>Anguilla</taxon>
    </lineage>
</organism>
<dbReference type="EMBL" id="GBXM01043135">
    <property type="protein sequence ID" value="JAH65442.1"/>
    <property type="molecule type" value="Transcribed_RNA"/>
</dbReference>
<sequence length="22" mass="2487">MSLTSKVTKQHHSIKSLLFTVT</sequence>
<reference evidence="1" key="1">
    <citation type="submission" date="2014-11" db="EMBL/GenBank/DDBJ databases">
        <authorList>
            <person name="Amaro Gonzalez C."/>
        </authorList>
    </citation>
    <scope>NUCLEOTIDE SEQUENCE</scope>
</reference>
<dbReference type="AlphaFoldDB" id="A0A0E9UI79"/>
<dbReference type="EMBL" id="GBXM01035129">
    <property type="protein sequence ID" value="JAH73448.1"/>
    <property type="molecule type" value="Transcribed_RNA"/>
</dbReference>
<evidence type="ECO:0000313" key="1">
    <source>
        <dbReference type="EMBL" id="JAH65442.1"/>
    </source>
</evidence>
<protein>
    <submittedName>
        <fullName evidence="1">Uncharacterized protein</fullName>
    </submittedName>
</protein>
<name>A0A0E9UI79_ANGAN</name>
<proteinExistence type="predicted"/>
<reference evidence="1" key="2">
    <citation type="journal article" date="2015" name="Fish Shellfish Immunol.">
        <title>Early steps in the European eel (Anguilla anguilla)-Vibrio vulnificus interaction in the gills: Role of the RtxA13 toxin.</title>
        <authorList>
            <person name="Callol A."/>
            <person name="Pajuelo D."/>
            <person name="Ebbesson L."/>
            <person name="Teles M."/>
            <person name="MacKenzie S."/>
            <person name="Amaro C."/>
        </authorList>
    </citation>
    <scope>NUCLEOTIDE SEQUENCE</scope>
</reference>